<comment type="caution">
    <text evidence="4">The sequence shown here is derived from an EMBL/GenBank/DDBJ whole genome shotgun (WGS) entry which is preliminary data.</text>
</comment>
<proteinExistence type="predicted"/>
<evidence type="ECO:0008006" key="6">
    <source>
        <dbReference type="Google" id="ProtNLM"/>
    </source>
</evidence>
<dbReference type="STRING" id="370622.LA66_05530"/>
<keyword evidence="2" id="KW-0574">Periplasm</keyword>
<feature type="chain" id="PRO_5002059807" description="Extracellular solute-binding protein" evidence="3">
    <location>
        <begin position="25"/>
        <end position="374"/>
    </location>
</feature>
<feature type="signal peptide" evidence="3">
    <location>
        <begin position="1"/>
        <end position="24"/>
    </location>
</feature>
<dbReference type="EMBL" id="JRFJ01000001">
    <property type="protein sequence ID" value="KHJ56070.1"/>
    <property type="molecule type" value="Genomic_DNA"/>
</dbReference>
<dbReference type="RefSeq" id="WP_039189404.1">
    <property type="nucleotide sequence ID" value="NZ_JRFJ01000001.1"/>
</dbReference>
<keyword evidence="1 3" id="KW-0732">Signal</keyword>
<dbReference type="AlphaFoldDB" id="A0A0B1QB54"/>
<evidence type="ECO:0000256" key="1">
    <source>
        <dbReference type="ARBA" id="ARBA00022729"/>
    </source>
</evidence>
<dbReference type="Pfam" id="PF13416">
    <property type="entry name" value="SBP_bac_8"/>
    <property type="match status" value="1"/>
</dbReference>
<dbReference type="OrthoDB" id="7374867at2"/>
<dbReference type="InterPro" id="IPR006059">
    <property type="entry name" value="SBP"/>
</dbReference>
<gene>
    <name evidence="4" type="ORF">LA66_05530</name>
</gene>
<evidence type="ECO:0000313" key="4">
    <source>
        <dbReference type="EMBL" id="KHJ56070.1"/>
    </source>
</evidence>
<dbReference type="PANTHER" id="PTHR30006">
    <property type="entry name" value="THIAMINE-BINDING PERIPLASMIC PROTEIN-RELATED"/>
    <property type="match status" value="1"/>
</dbReference>
<dbReference type="PANTHER" id="PTHR30006:SF2">
    <property type="entry name" value="ABC TRANSPORTER SUBSTRATE-BINDING PROTEIN"/>
    <property type="match status" value="1"/>
</dbReference>
<accession>A0A0B1QB54</accession>
<evidence type="ECO:0000256" key="2">
    <source>
        <dbReference type="ARBA" id="ARBA00022764"/>
    </source>
</evidence>
<name>A0A0B1QB54_9HYPH</name>
<reference evidence="4 5" key="1">
    <citation type="submission" date="2014-09" db="EMBL/GenBank/DDBJ databases">
        <title>Isolation and characterization of Aurantimonas altamirensis ON-56566 from clinical sample following a dog bite.</title>
        <authorList>
            <person name="Eshaghi A."/>
            <person name="Li A."/>
            <person name="Shahinas D."/>
            <person name="Bahn P."/>
            <person name="Kus J.V."/>
            <person name="Patel S.N."/>
        </authorList>
    </citation>
    <scope>NUCLEOTIDE SEQUENCE [LARGE SCALE GENOMIC DNA]</scope>
    <source>
        <strain evidence="4 5">ON-56566</strain>
    </source>
</reference>
<dbReference type="Gene3D" id="3.40.190.10">
    <property type="entry name" value="Periplasmic binding protein-like II"/>
    <property type="match status" value="2"/>
</dbReference>
<dbReference type="Proteomes" id="UP000030826">
    <property type="component" value="Unassembled WGS sequence"/>
</dbReference>
<evidence type="ECO:0000313" key="5">
    <source>
        <dbReference type="Proteomes" id="UP000030826"/>
    </source>
</evidence>
<sequence length="374" mass="41562">MNRRNALMSLPLLLLCAGAMPAWGQEAELPPIGDQLVVYSGSGAPDAMASELVEPFRAYIKEKYDVDIDVRLVSGPPQNAWIALRNEWPNLTGDVYKLYPENVRTAAEAGYLLPLKQYYTDEEWGHFDQEAWQTMGTGDYSWPIELSASVMVVQNSVPGEVTSWNDLGNPDYHRRVTFDSAVSVAAGLNLVLMGAIIEGVDWRSWFKESGFDREAARPAFERVKIWADNALTLTSGGPNSRPLLARGEALIATQWWHNGVAEIEEGLPVRIVYPVEGVPSSVQSGPVIAKSTKNITGAVEWIKFISSVEAGKVGDELGYVARIRRDDEPPSEAWDEFRRNAKVIPADEFRSLAQDERYARDFLALYNQVVVQGN</sequence>
<evidence type="ECO:0000256" key="3">
    <source>
        <dbReference type="SAM" id="SignalP"/>
    </source>
</evidence>
<organism evidence="4 5">
    <name type="scientific">Aureimonas altamirensis</name>
    <dbReference type="NCBI Taxonomy" id="370622"/>
    <lineage>
        <taxon>Bacteria</taxon>
        <taxon>Pseudomonadati</taxon>
        <taxon>Pseudomonadota</taxon>
        <taxon>Alphaproteobacteria</taxon>
        <taxon>Hyphomicrobiales</taxon>
        <taxon>Aurantimonadaceae</taxon>
        <taxon>Aureimonas</taxon>
    </lineage>
</organism>
<protein>
    <recommendedName>
        <fullName evidence="6">Extracellular solute-binding protein</fullName>
    </recommendedName>
</protein>
<dbReference type="SUPFAM" id="SSF53850">
    <property type="entry name" value="Periplasmic binding protein-like II"/>
    <property type="match status" value="1"/>
</dbReference>